<gene>
    <name evidence="3" type="ORF">ACFSB2_01210</name>
</gene>
<keyword evidence="4" id="KW-1185">Reference proteome</keyword>
<dbReference type="GO" id="GO:0016491">
    <property type="term" value="F:oxidoreductase activity"/>
    <property type="evidence" value="ECO:0007669"/>
    <property type="project" value="UniProtKB-KW"/>
</dbReference>
<dbReference type="EMBL" id="JBHUCX010000004">
    <property type="protein sequence ID" value="MFD1673341.1"/>
    <property type="molecule type" value="Genomic_DNA"/>
</dbReference>
<evidence type="ECO:0000259" key="2">
    <source>
        <dbReference type="Pfam" id="PF00248"/>
    </source>
</evidence>
<dbReference type="InterPro" id="IPR036812">
    <property type="entry name" value="NAD(P)_OxRdtase_dom_sf"/>
</dbReference>
<evidence type="ECO:0000256" key="1">
    <source>
        <dbReference type="ARBA" id="ARBA00023002"/>
    </source>
</evidence>
<dbReference type="RefSeq" id="WP_377940707.1">
    <property type="nucleotide sequence ID" value="NZ_JBHUCX010000004.1"/>
</dbReference>
<feature type="domain" description="NADP-dependent oxidoreductase" evidence="2">
    <location>
        <begin position="16"/>
        <end position="305"/>
    </location>
</feature>
<evidence type="ECO:0000313" key="3">
    <source>
        <dbReference type="EMBL" id="MFD1673341.1"/>
    </source>
</evidence>
<evidence type="ECO:0000313" key="4">
    <source>
        <dbReference type="Proteomes" id="UP001597079"/>
    </source>
</evidence>
<dbReference type="Pfam" id="PF00248">
    <property type="entry name" value="Aldo_ket_red"/>
    <property type="match status" value="1"/>
</dbReference>
<dbReference type="PANTHER" id="PTHR43364:SF4">
    <property type="entry name" value="NAD(P)-LINKED OXIDOREDUCTASE SUPERFAMILY PROTEIN"/>
    <property type="match status" value="1"/>
</dbReference>
<protein>
    <submittedName>
        <fullName evidence="3">Aldo/keto reductase</fullName>
        <ecNumber evidence="3">1.1.1.-</ecNumber>
    </submittedName>
</protein>
<organism evidence="3 4">
    <name type="scientific">Alicyclobacillus fodiniaquatilis</name>
    <dbReference type="NCBI Taxonomy" id="1661150"/>
    <lineage>
        <taxon>Bacteria</taxon>
        <taxon>Bacillati</taxon>
        <taxon>Bacillota</taxon>
        <taxon>Bacilli</taxon>
        <taxon>Bacillales</taxon>
        <taxon>Alicyclobacillaceae</taxon>
        <taxon>Alicyclobacillus</taxon>
    </lineage>
</organism>
<keyword evidence="1 3" id="KW-0560">Oxidoreductase</keyword>
<name>A0ABW4JCI1_9BACL</name>
<accession>A0ABW4JCI1</accession>
<proteinExistence type="predicted"/>
<dbReference type="EC" id="1.1.1.-" evidence="3"/>
<reference evidence="4" key="1">
    <citation type="journal article" date="2019" name="Int. J. Syst. Evol. Microbiol.">
        <title>The Global Catalogue of Microorganisms (GCM) 10K type strain sequencing project: providing services to taxonomists for standard genome sequencing and annotation.</title>
        <authorList>
            <consortium name="The Broad Institute Genomics Platform"/>
            <consortium name="The Broad Institute Genome Sequencing Center for Infectious Disease"/>
            <person name="Wu L."/>
            <person name="Ma J."/>
        </authorList>
    </citation>
    <scope>NUCLEOTIDE SEQUENCE [LARGE SCALE GENOMIC DNA]</scope>
    <source>
        <strain evidence="4">CGMCC 1.12286</strain>
    </source>
</reference>
<dbReference type="PANTHER" id="PTHR43364">
    <property type="entry name" value="NADH-SPECIFIC METHYLGLYOXAL REDUCTASE-RELATED"/>
    <property type="match status" value="1"/>
</dbReference>
<comment type="caution">
    <text evidence="3">The sequence shown here is derived from an EMBL/GenBank/DDBJ whole genome shotgun (WGS) entry which is preliminary data.</text>
</comment>
<dbReference type="CDD" id="cd19086">
    <property type="entry name" value="AKR_AKR11C1"/>
    <property type="match status" value="1"/>
</dbReference>
<dbReference type="SUPFAM" id="SSF51430">
    <property type="entry name" value="NAD(P)-linked oxidoreductase"/>
    <property type="match status" value="1"/>
</dbReference>
<dbReference type="Gene3D" id="3.20.20.100">
    <property type="entry name" value="NADP-dependent oxidoreductase domain"/>
    <property type="match status" value="1"/>
</dbReference>
<dbReference type="InterPro" id="IPR050523">
    <property type="entry name" value="AKR_Detox_Biosynth"/>
</dbReference>
<dbReference type="Proteomes" id="UP001597079">
    <property type="component" value="Unassembled WGS sequence"/>
</dbReference>
<sequence>MKYRRLGKTELKVSVVGVGAWQFGGAWGKDFNQAEVDAILDTAYENGINLIDTAECYGHHLSEQFIGQYIDGRKSRDQWVIATKFGHNHLEGNKSGKNFWSAQEVQIQLEESLKSLRTDYVDLYQFHSGPDEVFDNDELWTMLEKQVEAGKVRNLGISIGSNDNIHQTDSATKVNAKAIQVVYNRLDQTPEKRVFASCERQDLGVLARVPLASGYLSGKYKPGAVFPENDVRSRHDKEQVEARLKEVERIAQSEVPEGAPMASWALAWCLQHPAVTCVIPGCKDPNQVVTNAQAADFDFVNDQHPQAWKQTEHTNA</sequence>
<dbReference type="InterPro" id="IPR023210">
    <property type="entry name" value="NADP_OxRdtase_dom"/>
</dbReference>